<keyword evidence="1" id="KW-0812">Transmembrane</keyword>
<dbReference type="PANTHER" id="PTHR38695:SF1">
    <property type="entry name" value="AMINO ACID PERMEASE_ SLC12A DOMAIN-CONTAINING PROTEIN"/>
    <property type="match status" value="1"/>
</dbReference>
<keyword evidence="1" id="KW-1133">Transmembrane helix</keyword>
<comment type="caution">
    <text evidence="3">The sequence shown here is derived from an EMBL/GenBank/DDBJ whole genome shotgun (WGS) entry which is preliminary data.</text>
</comment>
<evidence type="ECO:0000256" key="1">
    <source>
        <dbReference type="SAM" id="Phobius"/>
    </source>
</evidence>
<name>A0A8H6C6Q5_9LECA</name>
<dbReference type="InterPro" id="IPR048273">
    <property type="entry name" value="Luciferase"/>
</dbReference>
<dbReference type="Pfam" id="PF17648">
    <property type="entry name" value="Luciferase"/>
    <property type="match status" value="1"/>
</dbReference>
<dbReference type="AlphaFoldDB" id="A0A8H6C6Q5"/>
<evidence type="ECO:0000313" key="4">
    <source>
        <dbReference type="Proteomes" id="UP000593566"/>
    </source>
</evidence>
<sequence length="283" mass="30794">MAAVLDQGVKNFTDILTNPNSPSKLSYLLYPGLLITILILPAYRFVLKDYHVFLALGPGGTPKTFPGYLRVSYLRLFTISDPFRPPSLAETVFPTNGYLRQLPQRSGPRPTVAGIAPHRQLDQKCTAELHHVLRDGLHKLAAAFPSLIRKGSSCFEKQGLALFLSACTQSAPPNDAAHPGFSHLNPTCQDTGEICHLHAMDSSMHLTLHPLDISIVLSAGWGERHPLAGKYVHGKELLPSGFVMVYAPRQESQVETVMEIVKAGAWWVGGVDLAKANGLGGDQ</sequence>
<evidence type="ECO:0000313" key="3">
    <source>
        <dbReference type="EMBL" id="KAF6217808.1"/>
    </source>
</evidence>
<keyword evidence="1" id="KW-0472">Membrane</keyword>
<proteinExistence type="predicted"/>
<reference evidence="3 4" key="1">
    <citation type="journal article" date="2020" name="Genomics">
        <title>Complete, high-quality genomes from long-read metagenomic sequencing of two wolf lichen thalli reveals enigmatic genome architecture.</title>
        <authorList>
            <person name="McKenzie S.K."/>
            <person name="Walston R.F."/>
            <person name="Allen J.L."/>
        </authorList>
    </citation>
    <scope>NUCLEOTIDE SEQUENCE [LARGE SCALE GENOMIC DNA]</scope>
    <source>
        <strain evidence="3">WasteWater1</strain>
    </source>
</reference>
<dbReference type="RefSeq" id="XP_037147243.1">
    <property type="nucleotide sequence ID" value="XM_037297533.1"/>
</dbReference>
<dbReference type="PANTHER" id="PTHR38695">
    <property type="entry name" value="AMINO ACID PERMEASE_ SLC12A DOMAIN-CONTAINING PROTEIN"/>
    <property type="match status" value="1"/>
</dbReference>
<organism evidence="3 4">
    <name type="scientific">Letharia lupina</name>
    <dbReference type="NCBI Taxonomy" id="560253"/>
    <lineage>
        <taxon>Eukaryota</taxon>
        <taxon>Fungi</taxon>
        <taxon>Dikarya</taxon>
        <taxon>Ascomycota</taxon>
        <taxon>Pezizomycotina</taxon>
        <taxon>Lecanoromycetes</taxon>
        <taxon>OSLEUM clade</taxon>
        <taxon>Lecanoromycetidae</taxon>
        <taxon>Lecanorales</taxon>
        <taxon>Lecanorineae</taxon>
        <taxon>Parmeliaceae</taxon>
        <taxon>Letharia</taxon>
    </lineage>
</organism>
<gene>
    <name evidence="3" type="ORF">HO133_006635</name>
</gene>
<keyword evidence="4" id="KW-1185">Reference proteome</keyword>
<dbReference type="InterPro" id="IPR040841">
    <property type="entry name" value="Luciferase_dom"/>
</dbReference>
<feature type="transmembrane region" description="Helical" evidence="1">
    <location>
        <begin position="27"/>
        <end position="46"/>
    </location>
</feature>
<feature type="domain" description="Luciferase" evidence="2">
    <location>
        <begin position="192"/>
        <end position="263"/>
    </location>
</feature>
<evidence type="ECO:0000259" key="2">
    <source>
        <dbReference type="Pfam" id="PF17648"/>
    </source>
</evidence>
<dbReference type="EMBL" id="JACCJB010000025">
    <property type="protein sequence ID" value="KAF6217808.1"/>
    <property type="molecule type" value="Genomic_DNA"/>
</dbReference>
<dbReference type="Proteomes" id="UP000593566">
    <property type="component" value="Unassembled WGS sequence"/>
</dbReference>
<accession>A0A8H6C6Q5</accession>
<protein>
    <recommendedName>
        <fullName evidence="2">Luciferase domain-containing protein</fullName>
    </recommendedName>
</protein>
<dbReference type="GeneID" id="59335036"/>